<dbReference type="Gene3D" id="3.20.20.140">
    <property type="entry name" value="Metal-dependent hydrolases"/>
    <property type="match status" value="1"/>
</dbReference>
<evidence type="ECO:0000313" key="3">
    <source>
        <dbReference type="EMBL" id="OAQ61129.2"/>
    </source>
</evidence>
<dbReference type="InterPro" id="IPR008257">
    <property type="entry name" value="Pept_M19"/>
</dbReference>
<comment type="similarity">
    <text evidence="2">Belongs to the metallo-dependent hydrolases superfamily. Peptidase M19 family.</text>
</comment>
<dbReference type="KEGG" id="pchm:VFPPC_13215"/>
<proteinExistence type="inferred from homology"/>
<accession>A0A179F7P9</accession>
<keyword evidence="4" id="KW-1185">Reference proteome</keyword>
<dbReference type="Pfam" id="PF01244">
    <property type="entry name" value="Peptidase_M19"/>
    <property type="match status" value="1"/>
</dbReference>
<keyword evidence="2" id="KW-0645">Protease</keyword>
<sequence>MSSNTSSEDNLARAKKLLSEVPLIDGHNDFPFMIRGWYLGRAADPEVDAHNMPIAHTDLTRLQEGFVGGVFWSAYVPCPAANAENDFLTAAHLERLRDTLQQIDIIHTLLDKYPERLGLARTSTEVWDVFNSGRVASLIGIEGLHQIANSASVMRNFHRLGVRYITLTHDNNNLYADSTNSSGPAHNGLSEQGVAIVKEMNRIGMIVDLSHTSVDVQRHALAVSKAPVIFSHSSCSAITEHPRNSPDDILDMLKTNGGVFMVSFLCKLTDPDKPTLERVADHIQHVGERIGYEHVGIGSDFDGMMHAPAGLKDVSKFPFLIAELLRRGVAESSVKNLVGLNVLRVLDVVQEVSAEMKSNNAEMLQDTIEEIWDESVRNEVKQVRGLL</sequence>
<keyword evidence="2" id="KW-0482">Metalloprotease</keyword>
<evidence type="ECO:0000313" key="4">
    <source>
        <dbReference type="Proteomes" id="UP000078397"/>
    </source>
</evidence>
<organism evidence="3 4">
    <name type="scientific">Pochonia chlamydosporia 170</name>
    <dbReference type="NCBI Taxonomy" id="1380566"/>
    <lineage>
        <taxon>Eukaryota</taxon>
        <taxon>Fungi</taxon>
        <taxon>Dikarya</taxon>
        <taxon>Ascomycota</taxon>
        <taxon>Pezizomycotina</taxon>
        <taxon>Sordariomycetes</taxon>
        <taxon>Hypocreomycetidae</taxon>
        <taxon>Hypocreales</taxon>
        <taxon>Clavicipitaceae</taxon>
        <taxon>Pochonia</taxon>
    </lineage>
</organism>
<dbReference type="PANTHER" id="PTHR10443:SF12">
    <property type="entry name" value="DIPEPTIDASE"/>
    <property type="match status" value="1"/>
</dbReference>
<comment type="cofactor">
    <cofactor evidence="2">
        <name>Zn(2+)</name>
        <dbReference type="ChEBI" id="CHEBI:29105"/>
    </cofactor>
</comment>
<dbReference type="GO" id="GO:0006508">
    <property type="term" value="P:proteolysis"/>
    <property type="evidence" value="ECO:0007669"/>
    <property type="project" value="UniProtKB-KW"/>
</dbReference>
<dbReference type="PROSITE" id="PS51365">
    <property type="entry name" value="RENAL_DIPEPTIDASE_2"/>
    <property type="match status" value="1"/>
</dbReference>
<dbReference type="SUPFAM" id="SSF51556">
    <property type="entry name" value="Metallo-dependent hydrolases"/>
    <property type="match status" value="1"/>
</dbReference>
<name>A0A179F7P9_METCM</name>
<comment type="caution">
    <text evidence="3">The sequence shown here is derived from an EMBL/GenBank/DDBJ whole genome shotgun (WGS) entry which is preliminary data.</text>
</comment>
<comment type="catalytic activity">
    <reaction evidence="2">
        <text>an L-aminoacyl-L-amino acid + H2O = 2 an L-alpha-amino acid</text>
        <dbReference type="Rhea" id="RHEA:48940"/>
        <dbReference type="ChEBI" id="CHEBI:15377"/>
        <dbReference type="ChEBI" id="CHEBI:59869"/>
        <dbReference type="ChEBI" id="CHEBI:77460"/>
        <dbReference type="EC" id="3.4.13.19"/>
    </reaction>
</comment>
<evidence type="ECO:0000256" key="1">
    <source>
        <dbReference type="ARBA" id="ARBA00022997"/>
    </source>
</evidence>
<dbReference type="Proteomes" id="UP000078397">
    <property type="component" value="Unassembled WGS sequence"/>
</dbReference>
<dbReference type="AlphaFoldDB" id="A0A179F7P9"/>
<dbReference type="RefSeq" id="XP_022284121.1">
    <property type="nucleotide sequence ID" value="XM_022428869.1"/>
</dbReference>
<dbReference type="GO" id="GO:0070573">
    <property type="term" value="F:metallodipeptidase activity"/>
    <property type="evidence" value="ECO:0007669"/>
    <property type="project" value="InterPro"/>
</dbReference>
<dbReference type="EMBL" id="LSBJ02000001">
    <property type="protein sequence ID" value="OAQ61129.2"/>
    <property type="molecule type" value="Genomic_DNA"/>
</dbReference>
<keyword evidence="1 2" id="KW-0224">Dipeptidase</keyword>
<dbReference type="GeneID" id="28854986"/>
<keyword evidence="2" id="KW-0378">Hydrolase</keyword>
<dbReference type="PANTHER" id="PTHR10443">
    <property type="entry name" value="MICROSOMAL DIPEPTIDASE"/>
    <property type="match status" value="1"/>
</dbReference>
<dbReference type="STRING" id="1380566.A0A179F7P9"/>
<keyword evidence="2" id="KW-0862">Zinc</keyword>
<gene>
    <name evidence="3" type="ORF">VFPPC_13215</name>
</gene>
<dbReference type="GO" id="GO:0046872">
    <property type="term" value="F:metal ion binding"/>
    <property type="evidence" value="ECO:0007669"/>
    <property type="project" value="UniProtKB-UniRule"/>
</dbReference>
<dbReference type="CDD" id="cd01301">
    <property type="entry name" value="rDP_like"/>
    <property type="match status" value="1"/>
</dbReference>
<keyword evidence="2" id="KW-0479">Metal-binding</keyword>
<dbReference type="InterPro" id="IPR032466">
    <property type="entry name" value="Metal_Hydrolase"/>
</dbReference>
<reference evidence="3 4" key="1">
    <citation type="journal article" date="2016" name="PLoS Pathog.">
        <title>Biosynthesis of antibiotic leucinostatins in bio-control fungus Purpureocillium lilacinum and their inhibition on phytophthora revealed by genome mining.</title>
        <authorList>
            <person name="Wang G."/>
            <person name="Liu Z."/>
            <person name="Lin R."/>
            <person name="Li E."/>
            <person name="Mao Z."/>
            <person name="Ling J."/>
            <person name="Yang Y."/>
            <person name="Yin W.B."/>
            <person name="Xie B."/>
        </authorList>
    </citation>
    <scope>NUCLEOTIDE SEQUENCE [LARGE SCALE GENOMIC DNA]</scope>
    <source>
        <strain evidence="3">170</strain>
    </source>
</reference>
<dbReference type="EC" id="3.4.13.19" evidence="2"/>
<evidence type="ECO:0000256" key="2">
    <source>
        <dbReference type="RuleBase" id="RU341113"/>
    </source>
</evidence>
<protein>
    <recommendedName>
        <fullName evidence="2">Dipeptidase</fullName>
        <ecNumber evidence="2">3.4.13.19</ecNumber>
    </recommendedName>
</protein>
<dbReference type="OrthoDB" id="445695at2759"/>